<protein>
    <submittedName>
        <fullName evidence="3">Nuclease</fullName>
    </submittedName>
</protein>
<comment type="caution">
    <text evidence="3">The sequence shown here is derived from an EMBL/GenBank/DDBJ whole genome shotgun (WGS) entry which is preliminary data.</text>
</comment>
<dbReference type="PATRIC" id="fig|1227484.4.peg.2181"/>
<reference evidence="3 4" key="1">
    <citation type="journal article" date="2014" name="PLoS Genet.">
        <title>Phylogenetically driven sequencing of extremely halophilic archaea reveals strategies for static and dynamic osmo-response.</title>
        <authorList>
            <person name="Becker E.A."/>
            <person name="Seitzer P.M."/>
            <person name="Tritt A."/>
            <person name="Larsen D."/>
            <person name="Krusor M."/>
            <person name="Yao A.I."/>
            <person name="Wu D."/>
            <person name="Madern D."/>
            <person name="Eisen J.A."/>
            <person name="Darling A.E."/>
            <person name="Facciotti M.T."/>
        </authorList>
    </citation>
    <scope>NUCLEOTIDE SEQUENCE [LARGE SCALE GENOMIC DNA]</scope>
    <source>
        <strain evidence="3 4">DSM 1137</strain>
    </source>
</reference>
<dbReference type="RefSeq" id="WP_004049005.1">
    <property type="nucleotide sequence ID" value="NZ_AOJE01000059.1"/>
</dbReference>
<feature type="compositionally biased region" description="Basic and acidic residues" evidence="1">
    <location>
        <begin position="8"/>
        <end position="20"/>
    </location>
</feature>
<dbReference type="InterPro" id="IPR036415">
    <property type="entry name" value="Lamin_tail_dom_sf"/>
</dbReference>
<sequence length="484" mass="52869">MSDSTDEPGARSESSARDGDASGENESGLGRREFAISGGAVGVLALGGAGAYLSMGSGSGGAESPFLLQQGYLRYEVDPISKGEMNVEQFYDYTDTSASPEGDIVQTDAASRMFIYDGPVNSSLVFLHGSTDVDHGGTAAFSFSGLSRDQGEWAVRDDPMSVSDDFEKWDGGNAKVKWEWGTNTSDGGAFWGGLDREDFTISVTPKTLRGVDAWTFVSGELGSLIRHDLFREKPVKIKPTKGKTVKKANLDIMPDSEVAEFDPYSNESLTVAVKRPPSGVDESEWVAPDELDPGNYAVNFGSKRYLAGQNAAQPQSYAMEGDSLRLQYKAKAANFSLDSAYGYLVSKAGEKTYVRGRDVVKPGGFENADREEPQLVVSNLHVDPEGDDRENLTEEYVEFRNDGDEELDLSEHTVRDETGWEFHLPSEFVLQAGDAFRLHTGAGEWTETDLYWDAGQPVWNNDGDTVIVLDENANEVLAYDYPRE</sequence>
<evidence type="ECO:0000259" key="2">
    <source>
        <dbReference type="PROSITE" id="PS51841"/>
    </source>
</evidence>
<dbReference type="eggNOG" id="arCOG08231">
    <property type="taxonomic scope" value="Archaea"/>
</dbReference>
<dbReference type="PROSITE" id="PS51841">
    <property type="entry name" value="LTD"/>
    <property type="match status" value="1"/>
</dbReference>
<proteinExistence type="predicted"/>
<dbReference type="Gene3D" id="2.60.40.1260">
    <property type="entry name" value="Lamin Tail domain"/>
    <property type="match status" value="1"/>
</dbReference>
<organism evidence="3 4">
    <name type="scientific">Halorubrum saccharovorum DSM 1137</name>
    <dbReference type="NCBI Taxonomy" id="1227484"/>
    <lineage>
        <taxon>Archaea</taxon>
        <taxon>Methanobacteriati</taxon>
        <taxon>Methanobacteriota</taxon>
        <taxon>Stenosarchaea group</taxon>
        <taxon>Halobacteria</taxon>
        <taxon>Halobacteriales</taxon>
        <taxon>Haloferacaceae</taxon>
        <taxon>Halorubrum</taxon>
    </lineage>
</organism>
<dbReference type="SUPFAM" id="SSF74853">
    <property type="entry name" value="Lamin A/C globular tail domain"/>
    <property type="match status" value="1"/>
</dbReference>
<evidence type="ECO:0000313" key="4">
    <source>
        <dbReference type="Proteomes" id="UP000011514"/>
    </source>
</evidence>
<dbReference type="AlphaFoldDB" id="M0DT50"/>
<accession>M0DT50</accession>
<dbReference type="EMBL" id="AOJE01000059">
    <property type="protein sequence ID" value="ELZ37998.1"/>
    <property type="molecule type" value="Genomic_DNA"/>
</dbReference>
<evidence type="ECO:0000256" key="1">
    <source>
        <dbReference type="SAM" id="MobiDB-lite"/>
    </source>
</evidence>
<gene>
    <name evidence="3" type="ORF">C471_11106</name>
</gene>
<dbReference type="Proteomes" id="UP000011514">
    <property type="component" value="Unassembled WGS sequence"/>
</dbReference>
<feature type="domain" description="LTD" evidence="2">
    <location>
        <begin position="371"/>
        <end position="483"/>
    </location>
</feature>
<dbReference type="InterPro" id="IPR001322">
    <property type="entry name" value="Lamin_tail_dom"/>
</dbReference>
<name>M0DT50_9EURY</name>
<dbReference type="STRING" id="1227484.C471_11106"/>
<dbReference type="Pfam" id="PF00932">
    <property type="entry name" value="LTD"/>
    <property type="match status" value="1"/>
</dbReference>
<keyword evidence="4" id="KW-1185">Reference proteome</keyword>
<dbReference type="eggNOG" id="arCOG07561">
    <property type="taxonomic scope" value="Archaea"/>
</dbReference>
<evidence type="ECO:0000313" key="3">
    <source>
        <dbReference type="EMBL" id="ELZ37998.1"/>
    </source>
</evidence>
<feature type="region of interest" description="Disordered" evidence="1">
    <location>
        <begin position="1"/>
        <end position="28"/>
    </location>
</feature>
<dbReference type="OrthoDB" id="3327at2157"/>